<name>A0ABD5RLR3_9EURY</name>
<organism evidence="4 5">
    <name type="scientific">Halomarina salina</name>
    <dbReference type="NCBI Taxonomy" id="1872699"/>
    <lineage>
        <taxon>Archaea</taxon>
        <taxon>Methanobacteriati</taxon>
        <taxon>Methanobacteriota</taxon>
        <taxon>Stenosarchaea group</taxon>
        <taxon>Halobacteria</taxon>
        <taxon>Halobacteriales</taxon>
        <taxon>Natronomonadaceae</taxon>
        <taxon>Halomarina</taxon>
    </lineage>
</organism>
<dbReference type="Pfam" id="PF23374">
    <property type="entry name" value="Fn3_arc"/>
    <property type="match status" value="1"/>
</dbReference>
<dbReference type="EMBL" id="JBHSQH010000001">
    <property type="protein sequence ID" value="MFC5971508.1"/>
    <property type="molecule type" value="Genomic_DNA"/>
</dbReference>
<dbReference type="AlphaFoldDB" id="A0ABD5RLR3"/>
<feature type="domain" description="DUF7096" evidence="3">
    <location>
        <begin position="1"/>
        <end position="211"/>
    </location>
</feature>
<keyword evidence="5" id="KW-1185">Reference proteome</keyword>
<dbReference type="Pfam" id="PF23379">
    <property type="entry name" value="DUF7096"/>
    <property type="match status" value="1"/>
</dbReference>
<reference evidence="4 5" key="1">
    <citation type="journal article" date="2019" name="Int. J. Syst. Evol. Microbiol.">
        <title>The Global Catalogue of Microorganisms (GCM) 10K type strain sequencing project: providing services to taxonomists for standard genome sequencing and annotation.</title>
        <authorList>
            <consortium name="The Broad Institute Genomics Platform"/>
            <consortium name="The Broad Institute Genome Sequencing Center for Infectious Disease"/>
            <person name="Wu L."/>
            <person name="Ma J."/>
        </authorList>
    </citation>
    <scope>NUCLEOTIDE SEQUENCE [LARGE SCALE GENOMIC DNA]</scope>
    <source>
        <strain evidence="4 5">CGMCC 1.12543</strain>
    </source>
</reference>
<gene>
    <name evidence="4" type="ORF">ACFPYI_09215</name>
</gene>
<protein>
    <submittedName>
        <fullName evidence="4">Uncharacterized protein</fullName>
    </submittedName>
</protein>
<evidence type="ECO:0000313" key="4">
    <source>
        <dbReference type="EMBL" id="MFC5971508.1"/>
    </source>
</evidence>
<evidence type="ECO:0000259" key="3">
    <source>
        <dbReference type="Pfam" id="PF23379"/>
    </source>
</evidence>
<comment type="caution">
    <text evidence="4">The sequence shown here is derived from an EMBL/GenBank/DDBJ whole genome shotgun (WGS) entry which is preliminary data.</text>
</comment>
<feature type="domain" description="DUF7094" evidence="2">
    <location>
        <begin position="216"/>
        <end position="326"/>
    </location>
</feature>
<evidence type="ECO:0000313" key="5">
    <source>
        <dbReference type="Proteomes" id="UP001596099"/>
    </source>
</evidence>
<dbReference type="Proteomes" id="UP001596099">
    <property type="component" value="Unassembled WGS sequence"/>
</dbReference>
<dbReference type="Pfam" id="PF23375">
    <property type="entry name" value="DUF7094"/>
    <property type="match status" value="1"/>
</dbReference>
<evidence type="ECO:0000259" key="1">
    <source>
        <dbReference type="Pfam" id="PF23374"/>
    </source>
</evidence>
<dbReference type="InterPro" id="IPR055520">
    <property type="entry name" value="DUF7094"/>
</dbReference>
<dbReference type="RefSeq" id="WP_247414402.1">
    <property type="nucleotide sequence ID" value="NZ_JALLGW010000001.1"/>
</dbReference>
<dbReference type="InterPro" id="IPR056397">
    <property type="entry name" value="Fn3_arc"/>
</dbReference>
<evidence type="ECO:0000259" key="2">
    <source>
        <dbReference type="Pfam" id="PF23375"/>
    </source>
</evidence>
<proteinExistence type="predicted"/>
<accession>A0ABD5RLR3</accession>
<dbReference type="InterPro" id="IPR055522">
    <property type="entry name" value="DUF7096"/>
</dbReference>
<feature type="domain" description="Fibronectin-III type-like" evidence="1">
    <location>
        <begin position="331"/>
        <end position="403"/>
    </location>
</feature>
<sequence>MSRALSVVLAVCCVLSMGVAGLPATDSPSTATVASQQSASCSNDDPNVVCVPNASNYLALNGSDVVAVSENDSSLDVSTAVATDVSSLTMQLSAEAMENEYDDTPRESRRALLERYTRELGNRTADLRAQERAALRRYNNGIITGDEYLRTLAEIDARADRLWGLTGFVDNRWRIVTGQANRDPSASIRADLMGLRGPLRDRLQSTYAGDRQPLRVHITTTDDGLALGAFVEDNGRQTYVRDTYLGDVRRRSSGTDLYGGNTVRASNRIAELYPWASEQSGLTVNGETNAYRSPKYHAHGSTTVYLDGESGQVFAEHRRSYLDRIPVSYTNASNESLTVTLGQTHRGGPLNVTVTDDTGSRVPATVTVNGRPAGETGDDGTLWTVTPYSARTLVEAEYDGQTVTIVRYPTR</sequence>